<dbReference type="CDD" id="cd04301">
    <property type="entry name" value="NAT_SF"/>
    <property type="match status" value="1"/>
</dbReference>
<keyword evidence="5" id="KW-1185">Reference proteome</keyword>
<dbReference type="SUPFAM" id="SSF55729">
    <property type="entry name" value="Acyl-CoA N-acyltransferases (Nat)"/>
    <property type="match status" value="1"/>
</dbReference>
<evidence type="ECO:0000259" key="3">
    <source>
        <dbReference type="PROSITE" id="PS51186"/>
    </source>
</evidence>
<evidence type="ECO:0000256" key="1">
    <source>
        <dbReference type="ARBA" id="ARBA00022679"/>
    </source>
</evidence>
<dbReference type="GO" id="GO:0016747">
    <property type="term" value="F:acyltransferase activity, transferring groups other than amino-acyl groups"/>
    <property type="evidence" value="ECO:0007669"/>
    <property type="project" value="InterPro"/>
</dbReference>
<name>A0A4Q1CM66_9BACT</name>
<organism evidence="4 5">
    <name type="scientific">Lacibacter luteus</name>
    <dbReference type="NCBI Taxonomy" id="2508719"/>
    <lineage>
        <taxon>Bacteria</taxon>
        <taxon>Pseudomonadati</taxon>
        <taxon>Bacteroidota</taxon>
        <taxon>Chitinophagia</taxon>
        <taxon>Chitinophagales</taxon>
        <taxon>Chitinophagaceae</taxon>
        <taxon>Lacibacter</taxon>
    </lineage>
</organism>
<dbReference type="PROSITE" id="PS51186">
    <property type="entry name" value="GNAT"/>
    <property type="match status" value="1"/>
</dbReference>
<dbReference type="Gene3D" id="3.40.630.30">
    <property type="match status" value="1"/>
</dbReference>
<reference evidence="4 5" key="1">
    <citation type="submission" date="2019-01" db="EMBL/GenBank/DDBJ databases">
        <title>Lacibacter sp. strain TTM-7.</title>
        <authorList>
            <person name="Chen W.-M."/>
        </authorList>
    </citation>
    <scope>NUCLEOTIDE SEQUENCE [LARGE SCALE GENOMIC DNA]</scope>
    <source>
        <strain evidence="4 5">TTM-7</strain>
    </source>
</reference>
<feature type="domain" description="N-acetyltransferase" evidence="3">
    <location>
        <begin position="6"/>
        <end position="171"/>
    </location>
</feature>
<dbReference type="EMBL" id="SDHW01000001">
    <property type="protein sequence ID" value="RXK62137.1"/>
    <property type="molecule type" value="Genomic_DNA"/>
</dbReference>
<dbReference type="PANTHER" id="PTHR42919">
    <property type="entry name" value="N-ALPHA-ACETYLTRANSFERASE"/>
    <property type="match status" value="1"/>
</dbReference>
<evidence type="ECO:0000313" key="4">
    <source>
        <dbReference type="EMBL" id="RXK62137.1"/>
    </source>
</evidence>
<dbReference type="PANTHER" id="PTHR42919:SF8">
    <property type="entry name" value="N-ALPHA-ACETYLTRANSFERASE 50"/>
    <property type="match status" value="1"/>
</dbReference>
<dbReference type="AlphaFoldDB" id="A0A4Q1CM66"/>
<accession>A0A4Q1CM66</accession>
<dbReference type="Pfam" id="PF00583">
    <property type="entry name" value="Acetyltransf_1"/>
    <property type="match status" value="1"/>
</dbReference>
<dbReference type="InterPro" id="IPR051556">
    <property type="entry name" value="N-term/lysine_N-AcTrnsfr"/>
</dbReference>
<dbReference type="OrthoDB" id="7205533at2"/>
<dbReference type="Proteomes" id="UP000290204">
    <property type="component" value="Unassembled WGS sequence"/>
</dbReference>
<proteinExistence type="predicted"/>
<dbReference type="RefSeq" id="WP_129129508.1">
    <property type="nucleotide sequence ID" value="NZ_SDHW01000001.1"/>
</dbReference>
<evidence type="ECO:0000313" key="5">
    <source>
        <dbReference type="Proteomes" id="UP000290204"/>
    </source>
</evidence>
<comment type="caution">
    <text evidence="4">The sequence shown here is derived from an EMBL/GenBank/DDBJ whole genome shotgun (WGS) entry which is preliminary data.</text>
</comment>
<dbReference type="InterPro" id="IPR000182">
    <property type="entry name" value="GNAT_dom"/>
</dbReference>
<dbReference type="InterPro" id="IPR016181">
    <property type="entry name" value="Acyl_CoA_acyltransferase"/>
</dbReference>
<keyword evidence="1 4" id="KW-0808">Transferase</keyword>
<sequence>MNEFEVTVSRASATDAELIADLSRTAFYQTFAKDNTAADMEMFMNEQFTKEMLMKEVEEGNGIFLLANHNHEALGYARMRVENKLKDESAIEIARIYALDKAIGKGVGKALMQSCLQIAEEMQMKAVWLGVWEKNSRAISFYEKWGFKKFDEHKFLLGTDLQTDCLMKKIL</sequence>
<gene>
    <name evidence="4" type="ORF">ESA94_03740</name>
</gene>
<keyword evidence="2" id="KW-0012">Acyltransferase</keyword>
<protein>
    <submittedName>
        <fullName evidence="4">GNAT family N-acetyltransferase</fullName>
    </submittedName>
</protein>
<evidence type="ECO:0000256" key="2">
    <source>
        <dbReference type="ARBA" id="ARBA00023315"/>
    </source>
</evidence>